<feature type="domain" description="DUF2007" evidence="2">
    <location>
        <begin position="1"/>
        <end position="76"/>
    </location>
</feature>
<dbReference type="Pfam" id="PF09413">
    <property type="entry name" value="DUF2007"/>
    <property type="match status" value="1"/>
</dbReference>
<reference evidence="3 4" key="1">
    <citation type="submission" date="2023-04" db="EMBL/GenBank/DDBJ databases">
        <title>Luteimonas sp. M1R5S18.</title>
        <authorList>
            <person name="Sun J.-Q."/>
        </authorList>
    </citation>
    <scope>NUCLEOTIDE SEQUENCE [LARGE SCALE GENOMIC DNA]</scope>
    <source>
        <strain evidence="3 4">M1R5S18</strain>
    </source>
</reference>
<organism evidence="3 4">
    <name type="scientific">Luteimonas rhizosphaericola</name>
    <dbReference type="NCBI Taxonomy" id="3042024"/>
    <lineage>
        <taxon>Bacteria</taxon>
        <taxon>Pseudomonadati</taxon>
        <taxon>Pseudomonadota</taxon>
        <taxon>Gammaproteobacteria</taxon>
        <taxon>Lysobacterales</taxon>
        <taxon>Lysobacteraceae</taxon>
        <taxon>Luteimonas</taxon>
    </lineage>
</organism>
<evidence type="ECO:0000313" key="3">
    <source>
        <dbReference type="EMBL" id="MDH5829102.1"/>
    </source>
</evidence>
<feature type="compositionally biased region" description="Basic and acidic residues" evidence="1">
    <location>
        <begin position="248"/>
        <end position="265"/>
    </location>
</feature>
<protein>
    <submittedName>
        <fullName evidence="3">DUF2007 domain-containing protein</fullName>
    </submittedName>
</protein>
<evidence type="ECO:0000259" key="2">
    <source>
        <dbReference type="Pfam" id="PF09413"/>
    </source>
</evidence>
<gene>
    <name evidence="3" type="ORF">QFW80_01000</name>
</gene>
<name>A0ABT6JEI7_9GAMM</name>
<proteinExistence type="predicted"/>
<feature type="region of interest" description="Disordered" evidence="1">
    <location>
        <begin position="233"/>
        <end position="273"/>
    </location>
</feature>
<evidence type="ECO:0000256" key="1">
    <source>
        <dbReference type="SAM" id="MobiDB-lite"/>
    </source>
</evidence>
<dbReference type="RefSeq" id="WP_280599092.1">
    <property type="nucleotide sequence ID" value="NZ_JARXRN010000015.1"/>
</dbReference>
<keyword evidence="4" id="KW-1185">Reference proteome</keyword>
<evidence type="ECO:0000313" key="4">
    <source>
        <dbReference type="Proteomes" id="UP001156831"/>
    </source>
</evidence>
<dbReference type="Proteomes" id="UP001156831">
    <property type="component" value="Unassembled WGS sequence"/>
</dbReference>
<dbReference type="InterPro" id="IPR018551">
    <property type="entry name" value="DUF2007"/>
</dbReference>
<dbReference type="EMBL" id="JARXRN010000015">
    <property type="protein sequence ID" value="MDH5829102.1"/>
    <property type="molecule type" value="Genomic_DNA"/>
</dbReference>
<sequence length="273" mass="28691">MRQVFSSARPENAEAVARLLEGEGIEVRIENGRTFRSSIRGSFSYREQPGAGPRAAVWVVRSDDQPRARQLLREAGLLEATAANPGNFLPNVGHAARLNADSPTRRARLRLGLLVAAVIALALWLNQFRNPGWDLPEPAAAPAAPVTLDPSLLPVVTDTGATYRLPTPPALAATLAARERETAPDAPLCLSVDGDDPGESVLAAARAAGLAPLPASACPADGAPLRVAVADYRTDGSGTGTVSVSTARGDDAPQPRELAVQRDEDTWQVLPVP</sequence>
<comment type="caution">
    <text evidence="3">The sequence shown here is derived from an EMBL/GenBank/DDBJ whole genome shotgun (WGS) entry which is preliminary data.</text>
</comment>
<accession>A0ABT6JEI7</accession>